<feature type="transmembrane region" description="Helical" evidence="1">
    <location>
        <begin position="106"/>
        <end position="126"/>
    </location>
</feature>
<name>A0ABW3WGU2_9RHOO</name>
<reference evidence="3" key="1">
    <citation type="journal article" date="2019" name="Int. J. Syst. Evol. Microbiol.">
        <title>The Global Catalogue of Microorganisms (GCM) 10K type strain sequencing project: providing services to taxonomists for standard genome sequencing and annotation.</title>
        <authorList>
            <consortium name="The Broad Institute Genomics Platform"/>
            <consortium name="The Broad Institute Genome Sequencing Center for Infectious Disease"/>
            <person name="Wu L."/>
            <person name="Ma J."/>
        </authorList>
    </citation>
    <scope>NUCLEOTIDE SEQUENCE [LARGE SCALE GENOMIC DNA]</scope>
    <source>
        <strain evidence="3">CCUG 48884</strain>
    </source>
</reference>
<organism evidence="2 3">
    <name type="scientific">Thauera mechernichensis</name>
    <dbReference type="NCBI Taxonomy" id="82788"/>
    <lineage>
        <taxon>Bacteria</taxon>
        <taxon>Pseudomonadati</taxon>
        <taxon>Pseudomonadota</taxon>
        <taxon>Betaproteobacteria</taxon>
        <taxon>Rhodocyclales</taxon>
        <taxon>Zoogloeaceae</taxon>
        <taxon>Thauera</taxon>
    </lineage>
</organism>
<evidence type="ECO:0000313" key="3">
    <source>
        <dbReference type="Proteomes" id="UP001597158"/>
    </source>
</evidence>
<feature type="transmembrane region" description="Helical" evidence="1">
    <location>
        <begin position="235"/>
        <end position="255"/>
    </location>
</feature>
<proteinExistence type="predicted"/>
<gene>
    <name evidence="2" type="ORF">ACFQ4M_10360</name>
</gene>
<dbReference type="Proteomes" id="UP001597158">
    <property type="component" value="Unassembled WGS sequence"/>
</dbReference>
<sequence length="406" mass="45368">MNHVVYFLVFFVIAISGNPTALIFGKEATYFLVLVILFAMWMRKPVPIKNTAIVFPLIIFSLVFIHLFTFGALIIMASLGFLVKIAIGVLAATVIENFFIKYVRVMAVLACMSLAFYIPYVFGIDLSGPLSFMYLSVDTREGLDPIRHIGFHNFHVEHETRNSGMFWEPGAFSGYLVLALFISIVFRGSSAISRWEVVALIAGLISTQSTMGYIAGFSVLCFYMVERVPQRQQAIYILMAPVILVVGAVVAYFSVTQLDFLSEKIQEQMFNAQAGVGNYQINRFGNMLYDLEFIRDKPLAGWSGNPETRYALDPEVAEMVAGQGSALTGFWVRFGAIGWFALFVSLYFVKWGENKPIRGFFLVLTVSVLLVGEQYTNFPLIYAFLVGLLSTSNKVIAEHAAKARFA</sequence>
<evidence type="ECO:0000313" key="2">
    <source>
        <dbReference type="EMBL" id="MFD1263988.1"/>
    </source>
</evidence>
<feature type="transmembrane region" description="Helical" evidence="1">
    <location>
        <begin position="6"/>
        <end position="24"/>
    </location>
</feature>
<feature type="transmembrane region" description="Helical" evidence="1">
    <location>
        <begin position="330"/>
        <end position="349"/>
    </location>
</feature>
<dbReference type="RefSeq" id="WP_277832460.1">
    <property type="nucleotide sequence ID" value="NZ_JARQZE010000005.1"/>
</dbReference>
<dbReference type="EMBL" id="JBHTMC010000020">
    <property type="protein sequence ID" value="MFD1263988.1"/>
    <property type="molecule type" value="Genomic_DNA"/>
</dbReference>
<feature type="transmembrane region" description="Helical" evidence="1">
    <location>
        <begin position="166"/>
        <end position="186"/>
    </location>
</feature>
<keyword evidence="3" id="KW-1185">Reference proteome</keyword>
<evidence type="ECO:0000256" key="1">
    <source>
        <dbReference type="SAM" id="Phobius"/>
    </source>
</evidence>
<feature type="transmembrane region" description="Helical" evidence="1">
    <location>
        <begin position="81"/>
        <end position="100"/>
    </location>
</feature>
<keyword evidence="1" id="KW-0812">Transmembrane</keyword>
<accession>A0ABW3WGU2</accession>
<feature type="transmembrane region" description="Helical" evidence="1">
    <location>
        <begin position="198"/>
        <end position="223"/>
    </location>
</feature>
<keyword evidence="1" id="KW-0472">Membrane</keyword>
<keyword evidence="1" id="KW-1133">Transmembrane helix</keyword>
<comment type="caution">
    <text evidence="2">The sequence shown here is derived from an EMBL/GenBank/DDBJ whole genome shotgun (WGS) entry which is preliminary data.</text>
</comment>
<feature type="transmembrane region" description="Helical" evidence="1">
    <location>
        <begin position="52"/>
        <end position="74"/>
    </location>
</feature>
<protein>
    <submittedName>
        <fullName evidence="2">Uncharacterized protein</fullName>
    </submittedName>
</protein>